<dbReference type="EMBL" id="GL988043">
    <property type="protein sequence ID" value="EGS20135.1"/>
    <property type="molecule type" value="Genomic_DNA"/>
</dbReference>
<keyword evidence="4" id="KW-1185">Reference proteome</keyword>
<feature type="region of interest" description="Disordered" evidence="1">
    <location>
        <begin position="160"/>
        <end position="245"/>
    </location>
</feature>
<dbReference type="Proteomes" id="UP000008066">
    <property type="component" value="Unassembled WGS sequence"/>
</dbReference>
<feature type="region of interest" description="Disordered" evidence="1">
    <location>
        <begin position="575"/>
        <end position="632"/>
    </location>
</feature>
<keyword evidence="2" id="KW-1133">Transmembrane helix</keyword>
<accession>G0S9M4</accession>
<proteinExistence type="predicted"/>
<dbReference type="RefSeq" id="XP_006695020.1">
    <property type="nucleotide sequence ID" value="XM_006694957.1"/>
</dbReference>
<dbReference type="OrthoDB" id="4571338at2759"/>
<dbReference type="eggNOG" id="ENOG502T8A3">
    <property type="taxonomic scope" value="Eukaryota"/>
</dbReference>
<feature type="compositionally biased region" description="Polar residues" evidence="1">
    <location>
        <begin position="201"/>
        <end position="215"/>
    </location>
</feature>
<keyword evidence="2" id="KW-0812">Transmembrane</keyword>
<sequence>MQFSPSTQRQQSPERRLSPERRQEILKSRIPQPTFHSARRSVHESIRAVRYNPMDRLAASLDAGQVNSSSNWPFKADSSFSKIWANNQNSPGKDAIPLVEIRPQKRATMPIEVCTSGSSNGSEGVRVSNVFCREFPSASIDALAGETQIAIPCATCSYTSEGPSNDEPAKNKGLSSNDFETNPRTPRSNYQQAEPDASAGGCQQSSITRRNQQDFGNLKPEKVETQGSASGDARSSHPSSIRRPGRFSRLSTRLSNFFTSDSFVEELRKGPVIRHPPLELISGLEGIKNAERLPKNLRELWGLDRLEKMLLACLLLLVAGLISSASSITAVVMSNGDDPSRITMIAWMTVSISFVMVLALIVAFGWIHYRKTSKTLVDDELWIQVQRRDRPLPPLPQDEDKKNDETTSAAWTKFAADQEQLRRYVERLESRVAKLENQESGTSQSNDEPNALDNGSNSQCRSIFKSKGKQRLVRSKREHNASDDDNTATKPKNSLKESLSRRELLKPDSENGSSSENEGSHGFGIPRSDTKVSILTELCEAVAESYSPLNERGARTSSASPAAFGSYSQNEAWPMTCGSMIPETTPRSSIPPDSLRASIPPSDASSSRSRGAIHTDTTPRASSSTKPLLKRLNINAPALNRLSTLRKVEQAEEDDNMGPSN</sequence>
<keyword evidence="2" id="KW-0472">Membrane</keyword>
<feature type="region of interest" description="Disordered" evidence="1">
    <location>
        <begin position="434"/>
        <end position="528"/>
    </location>
</feature>
<feature type="compositionally biased region" description="Polar residues" evidence="1">
    <location>
        <begin position="1"/>
        <end position="11"/>
    </location>
</feature>
<evidence type="ECO:0000313" key="4">
    <source>
        <dbReference type="Proteomes" id="UP000008066"/>
    </source>
</evidence>
<feature type="compositionally biased region" description="Basic and acidic residues" evidence="1">
    <location>
        <begin position="494"/>
        <end position="509"/>
    </location>
</feature>
<dbReference type="HOGENOM" id="CLU_415044_0_0_1"/>
<feature type="compositionally biased region" description="Polar residues" evidence="1">
    <location>
        <begin position="438"/>
        <end position="461"/>
    </location>
</feature>
<feature type="region of interest" description="Disordered" evidence="1">
    <location>
        <begin position="1"/>
        <end position="41"/>
    </location>
</feature>
<feature type="compositionally biased region" description="Low complexity" evidence="1">
    <location>
        <begin position="596"/>
        <end position="612"/>
    </location>
</feature>
<evidence type="ECO:0000256" key="1">
    <source>
        <dbReference type="SAM" id="MobiDB-lite"/>
    </source>
</evidence>
<protein>
    <submittedName>
        <fullName evidence="3">Uncharacterized protein</fullName>
    </submittedName>
</protein>
<feature type="transmembrane region" description="Helical" evidence="2">
    <location>
        <begin position="309"/>
        <end position="333"/>
    </location>
</feature>
<evidence type="ECO:0000256" key="2">
    <source>
        <dbReference type="SAM" id="Phobius"/>
    </source>
</evidence>
<name>G0S9M4_CHATD</name>
<feature type="compositionally biased region" description="Basic and acidic residues" evidence="1">
    <location>
        <begin position="12"/>
        <end position="27"/>
    </location>
</feature>
<gene>
    <name evidence="3" type="ORF">CTHT_0046420</name>
</gene>
<dbReference type="KEGG" id="cthr:CTHT_0046420"/>
<feature type="compositionally biased region" description="Polar residues" evidence="1">
    <location>
        <begin position="173"/>
        <end position="192"/>
    </location>
</feature>
<feature type="compositionally biased region" description="Basic residues" evidence="1">
    <location>
        <begin position="464"/>
        <end position="477"/>
    </location>
</feature>
<evidence type="ECO:0000313" key="3">
    <source>
        <dbReference type="EMBL" id="EGS20135.1"/>
    </source>
</evidence>
<dbReference type="AlphaFoldDB" id="G0S9M4"/>
<dbReference type="GeneID" id="18258680"/>
<feature type="transmembrane region" description="Helical" evidence="2">
    <location>
        <begin position="345"/>
        <end position="367"/>
    </location>
</feature>
<feature type="compositionally biased region" description="Polar residues" evidence="1">
    <location>
        <begin position="615"/>
        <end position="626"/>
    </location>
</feature>
<reference evidence="3 4" key="1">
    <citation type="journal article" date="2011" name="Cell">
        <title>Insight into structure and assembly of the nuclear pore complex by utilizing the genome of a eukaryotic thermophile.</title>
        <authorList>
            <person name="Amlacher S."/>
            <person name="Sarges P."/>
            <person name="Flemming D."/>
            <person name="van Noort V."/>
            <person name="Kunze R."/>
            <person name="Devos D.P."/>
            <person name="Arumugam M."/>
            <person name="Bork P."/>
            <person name="Hurt E."/>
        </authorList>
    </citation>
    <scope>NUCLEOTIDE SEQUENCE [LARGE SCALE GENOMIC DNA]</scope>
    <source>
        <strain evidence="4">DSM 1495 / CBS 144.50 / IMI 039719</strain>
    </source>
</reference>
<organism evidence="4">
    <name type="scientific">Chaetomium thermophilum (strain DSM 1495 / CBS 144.50 / IMI 039719)</name>
    <name type="common">Thermochaetoides thermophila</name>
    <dbReference type="NCBI Taxonomy" id="759272"/>
    <lineage>
        <taxon>Eukaryota</taxon>
        <taxon>Fungi</taxon>
        <taxon>Dikarya</taxon>
        <taxon>Ascomycota</taxon>
        <taxon>Pezizomycotina</taxon>
        <taxon>Sordariomycetes</taxon>
        <taxon>Sordariomycetidae</taxon>
        <taxon>Sordariales</taxon>
        <taxon>Chaetomiaceae</taxon>
        <taxon>Thermochaetoides</taxon>
    </lineage>
</organism>